<dbReference type="InterPro" id="IPR007492">
    <property type="entry name" value="LytTR_DNA-bd_dom"/>
</dbReference>
<dbReference type="RefSeq" id="WP_010658560.1">
    <property type="nucleotide sequence ID" value="NZ_CP044971.1"/>
</dbReference>
<dbReference type="EMBL" id="WBWX01000006">
    <property type="protein sequence ID" value="KAB2795525.1"/>
    <property type="molecule type" value="Genomic_DNA"/>
</dbReference>
<dbReference type="Pfam" id="PF04397">
    <property type="entry name" value="LytTR"/>
    <property type="match status" value="1"/>
</dbReference>
<dbReference type="PANTHER" id="PTHR37299">
    <property type="entry name" value="TRANSCRIPTIONAL REGULATOR-RELATED"/>
    <property type="match status" value="1"/>
</dbReference>
<name>A0A011UJK8_BRUAN</name>
<accession>A0A011UJK8</accession>
<organism evidence="3 5">
    <name type="scientific">Brucella anthropi</name>
    <name type="common">Ochrobactrum anthropi</name>
    <dbReference type="NCBI Taxonomy" id="529"/>
    <lineage>
        <taxon>Bacteria</taxon>
        <taxon>Pseudomonadati</taxon>
        <taxon>Pseudomonadota</taxon>
        <taxon>Alphaproteobacteria</taxon>
        <taxon>Hyphomicrobiales</taxon>
        <taxon>Brucellaceae</taxon>
        <taxon>Brucella/Ochrobactrum group</taxon>
        <taxon>Brucella</taxon>
    </lineage>
</organism>
<dbReference type="SUPFAM" id="SSF55781">
    <property type="entry name" value="GAF domain-like"/>
    <property type="match status" value="1"/>
</dbReference>
<dbReference type="Proteomes" id="UP000642265">
    <property type="component" value="Unassembled WGS sequence"/>
</dbReference>
<dbReference type="InterPro" id="IPR003018">
    <property type="entry name" value="GAF"/>
</dbReference>
<dbReference type="GO" id="GO:0000156">
    <property type="term" value="F:phosphorelay response regulator activity"/>
    <property type="evidence" value="ECO:0007669"/>
    <property type="project" value="InterPro"/>
</dbReference>
<evidence type="ECO:0000313" key="4">
    <source>
        <dbReference type="Proteomes" id="UP000441102"/>
    </source>
</evidence>
<reference evidence="2 4" key="1">
    <citation type="submission" date="2019-09" db="EMBL/GenBank/DDBJ databases">
        <title>Taxonomic organization of the family Brucellaceae based on a phylogenomic approach.</title>
        <authorList>
            <person name="Leclercq S."/>
            <person name="Cloeckaert A."/>
            <person name="Zygmunt M.S."/>
        </authorList>
    </citation>
    <scope>NUCLEOTIDE SEQUENCE [LARGE SCALE GENOMIC DNA]</scope>
    <source>
        <strain evidence="2 4">CCUG 34461</strain>
    </source>
</reference>
<dbReference type="PANTHER" id="PTHR37299:SF1">
    <property type="entry name" value="STAGE 0 SPORULATION PROTEIN A HOMOLOG"/>
    <property type="match status" value="1"/>
</dbReference>
<protein>
    <submittedName>
        <fullName evidence="2">GAF domain-containing protein</fullName>
    </submittedName>
    <submittedName>
        <fullName evidence="3">LytTR family transcriptional regulator DNA-binding domain-containing protein</fullName>
    </submittedName>
</protein>
<keyword evidence="3" id="KW-0238">DNA-binding</keyword>
<dbReference type="Proteomes" id="UP000441102">
    <property type="component" value="Unassembled WGS sequence"/>
</dbReference>
<dbReference type="InterPro" id="IPR029016">
    <property type="entry name" value="GAF-like_dom_sf"/>
</dbReference>
<dbReference type="Pfam" id="PF01590">
    <property type="entry name" value="GAF"/>
    <property type="match status" value="1"/>
</dbReference>
<dbReference type="GO" id="GO:0003677">
    <property type="term" value="F:DNA binding"/>
    <property type="evidence" value="ECO:0007669"/>
    <property type="project" value="UniProtKB-KW"/>
</dbReference>
<feature type="domain" description="HTH LytTR-type" evidence="1">
    <location>
        <begin position="249"/>
        <end position="306"/>
    </location>
</feature>
<dbReference type="SMART" id="SM00850">
    <property type="entry name" value="LytTR"/>
    <property type="match status" value="1"/>
</dbReference>
<dbReference type="Gene3D" id="2.40.50.1020">
    <property type="entry name" value="LytTr DNA-binding domain"/>
    <property type="match status" value="1"/>
</dbReference>
<sequence>MDSAVGAYRIYSEKECSDAPALDWPYVCALHLLREPFENAISEFLAFVGNASRADRAWMIEYSPDLLRFCNTHEWCKGDTTAYISELQETPTTLIGWLHRYLTEGQAVAVHDVRGLPRTARAIQAEFLRQGNQSILSIPVFHQRRLRGIVGFDTTVEARHWSRAEIKAMFQCACLIAQAKYSTSDEEAVSDEEPDPTSVIYVSKRGVMRGVSPEEIIGVRSAGNYSEIWLGDGSSVLDSRPLGIWAGILPASVFFRIHRTTFINVLHVSDLDRSTIDKWLVRMRGIDQSWPVSRSYRKALRERLGF</sequence>
<dbReference type="SMART" id="SM00065">
    <property type="entry name" value="GAF"/>
    <property type="match status" value="1"/>
</dbReference>
<dbReference type="PROSITE" id="PS50930">
    <property type="entry name" value="HTH_LYTTR"/>
    <property type="match status" value="1"/>
</dbReference>
<comment type="caution">
    <text evidence="3">The sequence shown here is derived from an EMBL/GenBank/DDBJ whole genome shotgun (WGS) entry which is preliminary data.</text>
</comment>
<reference evidence="3" key="3">
    <citation type="submission" date="2020-10" db="EMBL/GenBank/DDBJ databases">
        <title>Enrichment of novel Verrucomicrobia, Bacteroidetes and Krumholzibacteria in an oxygen-limited, methane- and iron-fed bioreactor inoculated with Bothnian Sea sediments.</title>
        <authorList>
            <person name="Martins P.D."/>
            <person name="de Jong A."/>
            <person name="Lenstra W.K."/>
            <person name="van Helmond N.A.G.M."/>
            <person name="Slomp C.P."/>
            <person name="Jetten M.S.M."/>
            <person name="Welte C.U."/>
            <person name="Rasigraf O."/>
        </authorList>
    </citation>
    <scope>NUCLEOTIDE SEQUENCE</scope>
    <source>
        <strain evidence="3">MAG47</strain>
    </source>
</reference>
<gene>
    <name evidence="2" type="ORF">F9L06_17025</name>
    <name evidence="3" type="ORF">IH622_21875</name>
</gene>
<dbReference type="GeneID" id="61314693"/>
<dbReference type="Gene3D" id="3.30.450.40">
    <property type="match status" value="1"/>
</dbReference>
<proteinExistence type="predicted"/>
<evidence type="ECO:0000313" key="5">
    <source>
        <dbReference type="Proteomes" id="UP000642265"/>
    </source>
</evidence>
<dbReference type="EMBL" id="JACZKO010000059">
    <property type="protein sequence ID" value="MBE0563442.1"/>
    <property type="molecule type" value="Genomic_DNA"/>
</dbReference>
<evidence type="ECO:0000313" key="3">
    <source>
        <dbReference type="EMBL" id="MBE0563442.1"/>
    </source>
</evidence>
<reference evidence="3" key="2">
    <citation type="submission" date="2020-09" db="EMBL/GenBank/DDBJ databases">
        <authorList>
            <person name="Dalcin Martins P."/>
        </authorList>
    </citation>
    <scope>NUCLEOTIDE SEQUENCE</scope>
    <source>
        <strain evidence="3">MAG47</strain>
    </source>
</reference>
<evidence type="ECO:0000313" key="2">
    <source>
        <dbReference type="EMBL" id="KAB2795525.1"/>
    </source>
</evidence>
<dbReference type="AlphaFoldDB" id="A0A011UJK8"/>
<dbReference type="InterPro" id="IPR046947">
    <property type="entry name" value="LytR-like"/>
</dbReference>
<evidence type="ECO:0000259" key="1">
    <source>
        <dbReference type="PROSITE" id="PS50930"/>
    </source>
</evidence>